<accession>A0A2I2L5K2</accession>
<keyword evidence="1" id="KW-0812">Transmembrane</keyword>
<feature type="transmembrane region" description="Helical" evidence="1">
    <location>
        <begin position="101"/>
        <end position="117"/>
    </location>
</feature>
<protein>
    <submittedName>
        <fullName evidence="3">CAAX prenyl protease</fullName>
    </submittedName>
</protein>
<dbReference type="EMBL" id="LT906555">
    <property type="protein sequence ID" value="SNW62828.1"/>
    <property type="molecule type" value="Genomic_DNA"/>
</dbReference>
<dbReference type="GO" id="GO:0006508">
    <property type="term" value="P:proteolysis"/>
    <property type="evidence" value="ECO:0007669"/>
    <property type="project" value="UniProtKB-KW"/>
</dbReference>
<feature type="transmembrane region" description="Helical" evidence="1">
    <location>
        <begin position="66"/>
        <end position="89"/>
    </location>
</feature>
<dbReference type="GO" id="GO:0080120">
    <property type="term" value="P:CAAX-box protein maturation"/>
    <property type="evidence" value="ECO:0007669"/>
    <property type="project" value="UniProtKB-ARBA"/>
</dbReference>
<feature type="domain" description="CAAX prenyl protease 2/Lysostaphin resistance protein A-like" evidence="2">
    <location>
        <begin position="46"/>
        <end position="137"/>
    </location>
</feature>
<organism evidence="3">
    <name type="scientific">Orpheovirus IHUMI-LCC2</name>
    <dbReference type="NCBI Taxonomy" id="2023057"/>
    <lineage>
        <taxon>Viruses</taxon>
        <taxon>Varidnaviria</taxon>
        <taxon>Bamfordvirae</taxon>
        <taxon>Nucleocytoviricota</taxon>
        <taxon>Megaviricetes</taxon>
        <taxon>Pimascovirales</taxon>
        <taxon>Ocovirineae</taxon>
        <taxon>Orpheoviridae</taxon>
        <taxon>Alphaorpheovirus</taxon>
        <taxon>Alphaorpheovirus massiliense</taxon>
    </lineage>
</organism>
<feature type="transmembrane region" description="Helical" evidence="1">
    <location>
        <begin position="124"/>
        <end position="146"/>
    </location>
</feature>
<proteinExistence type="predicted"/>
<keyword evidence="1" id="KW-0472">Membrane</keyword>
<keyword evidence="4" id="KW-1185">Reference proteome</keyword>
<dbReference type="GeneID" id="35382766"/>
<dbReference type="KEGG" id="vg:35382766"/>
<dbReference type="RefSeq" id="YP_009449130.1">
    <property type="nucleotide sequence ID" value="NC_036594.1"/>
</dbReference>
<evidence type="ECO:0000256" key="1">
    <source>
        <dbReference type="SAM" id="Phobius"/>
    </source>
</evidence>
<evidence type="ECO:0000313" key="4">
    <source>
        <dbReference type="Proteomes" id="UP000236316"/>
    </source>
</evidence>
<sequence>MYELLLILPILPFTIMYSKNIKLLRIEFNNDRLYNVMIIVGMIFGILLHSTAILEEYLFDYIFNYIFKYVGNVYISMVLTAIIFVAAHYLRLKDDSGEYKLLNIFILFYLSIVYRSISYVRGNIFYSIICHITYNIMAFVLVRIYGTYNDNDDNVKYKNI</sequence>
<dbReference type="GO" id="GO:0004175">
    <property type="term" value="F:endopeptidase activity"/>
    <property type="evidence" value="ECO:0007669"/>
    <property type="project" value="UniProtKB-ARBA"/>
</dbReference>
<evidence type="ECO:0000259" key="2">
    <source>
        <dbReference type="Pfam" id="PF02517"/>
    </source>
</evidence>
<keyword evidence="1" id="KW-1133">Transmembrane helix</keyword>
<keyword evidence="3" id="KW-0645">Protease</keyword>
<dbReference type="Proteomes" id="UP000236316">
    <property type="component" value="Segment"/>
</dbReference>
<name>A0A2I2L5K2_9VIRU</name>
<dbReference type="Pfam" id="PF02517">
    <property type="entry name" value="Rce1-like"/>
    <property type="match status" value="1"/>
</dbReference>
<gene>
    <name evidence="3" type="ORF">ORPV_924</name>
</gene>
<reference evidence="3" key="1">
    <citation type="submission" date="2017-08" db="EMBL/GenBank/DDBJ databases">
        <authorList>
            <consortium name="Urmite Genomes"/>
        </authorList>
    </citation>
    <scope>NUCLEOTIDE SEQUENCE [LARGE SCALE GENOMIC DNA]</scope>
    <source>
        <strain evidence="3">IHUMI-LCC2</strain>
    </source>
</reference>
<evidence type="ECO:0000313" key="3">
    <source>
        <dbReference type="EMBL" id="SNW62828.1"/>
    </source>
</evidence>
<dbReference type="InterPro" id="IPR003675">
    <property type="entry name" value="Rce1/LyrA-like_dom"/>
</dbReference>
<feature type="transmembrane region" description="Helical" evidence="1">
    <location>
        <begin position="34"/>
        <end position="54"/>
    </location>
</feature>
<keyword evidence="3" id="KW-0378">Hydrolase</keyword>